<evidence type="ECO:0000313" key="1">
    <source>
        <dbReference type="EMBL" id="GGI80276.1"/>
    </source>
</evidence>
<evidence type="ECO:0000313" key="2">
    <source>
        <dbReference type="Proteomes" id="UP000613743"/>
    </source>
</evidence>
<dbReference type="RefSeq" id="WP_188919826.1">
    <property type="nucleotide sequence ID" value="NZ_BMPZ01000003.1"/>
</dbReference>
<dbReference type="AlphaFoldDB" id="A0A917NBA2"/>
<reference evidence="1" key="1">
    <citation type="journal article" date="2014" name="Int. J. Syst. Evol. Microbiol.">
        <title>Complete genome sequence of Corynebacterium casei LMG S-19264T (=DSM 44701T), isolated from a smear-ripened cheese.</title>
        <authorList>
            <consortium name="US DOE Joint Genome Institute (JGI-PGF)"/>
            <person name="Walter F."/>
            <person name="Albersmeier A."/>
            <person name="Kalinowski J."/>
            <person name="Ruckert C."/>
        </authorList>
    </citation>
    <scope>NUCLEOTIDE SEQUENCE</scope>
    <source>
        <strain evidence="1">JCM 30804</strain>
    </source>
</reference>
<name>A0A917NBA2_9GAMM</name>
<proteinExistence type="predicted"/>
<comment type="caution">
    <text evidence="1">The sequence shown here is derived from an EMBL/GenBank/DDBJ whole genome shotgun (WGS) entry which is preliminary data.</text>
</comment>
<reference evidence="1" key="2">
    <citation type="submission" date="2020-09" db="EMBL/GenBank/DDBJ databases">
        <authorList>
            <person name="Sun Q."/>
            <person name="Ohkuma M."/>
        </authorList>
    </citation>
    <scope>NUCLEOTIDE SEQUENCE</scope>
    <source>
        <strain evidence="1">JCM 30804</strain>
    </source>
</reference>
<sequence>MKKLIFVLLLGLGYYYYDTQLVLGHDKVYHVANNPMTTYDYIELWQQQAVDLCKEKAGDYHIEAANCSVYISQKFPACHIELPVDLPPMIDSLALGEQVIGDYYRCISPQPHCQGQEITSDAAYERYCVARNSVRL</sequence>
<dbReference type="Proteomes" id="UP000613743">
    <property type="component" value="Unassembled WGS sequence"/>
</dbReference>
<organism evidence="1 2">
    <name type="scientific">Shewanella gelidii</name>
    <dbReference type="NCBI Taxonomy" id="1642821"/>
    <lineage>
        <taxon>Bacteria</taxon>
        <taxon>Pseudomonadati</taxon>
        <taxon>Pseudomonadota</taxon>
        <taxon>Gammaproteobacteria</taxon>
        <taxon>Alteromonadales</taxon>
        <taxon>Shewanellaceae</taxon>
        <taxon>Shewanella</taxon>
    </lineage>
</organism>
<gene>
    <name evidence="1" type="ORF">GCM10009332_17030</name>
</gene>
<dbReference type="EMBL" id="BMPZ01000003">
    <property type="protein sequence ID" value="GGI80276.1"/>
    <property type="molecule type" value="Genomic_DNA"/>
</dbReference>
<keyword evidence="2" id="KW-1185">Reference proteome</keyword>
<accession>A0A917NBA2</accession>
<protein>
    <submittedName>
        <fullName evidence="1">Uncharacterized protein</fullName>
    </submittedName>
</protein>